<evidence type="ECO:0000259" key="9">
    <source>
        <dbReference type="Pfam" id="PF02897"/>
    </source>
</evidence>
<evidence type="ECO:0000313" key="10">
    <source>
        <dbReference type="EMBL" id="ETO71188.1"/>
    </source>
</evidence>
<dbReference type="Gene3D" id="3.40.50.1820">
    <property type="entry name" value="alpha/beta hydrolase"/>
    <property type="match status" value="1"/>
</dbReference>
<dbReference type="InterPro" id="IPR001375">
    <property type="entry name" value="Peptidase_S9_cat"/>
</dbReference>
<dbReference type="GO" id="GO:0005829">
    <property type="term" value="C:cytosol"/>
    <property type="evidence" value="ECO:0007669"/>
    <property type="project" value="TreeGrafter"/>
</dbReference>
<feature type="domain" description="Peptidase S9A N-terminal" evidence="9">
    <location>
        <begin position="46"/>
        <end position="473"/>
    </location>
</feature>
<dbReference type="Gene3D" id="2.130.10.120">
    <property type="entry name" value="Prolyl oligopeptidase, N-terminal domain"/>
    <property type="match status" value="1"/>
</dbReference>
<evidence type="ECO:0000256" key="3">
    <source>
        <dbReference type="ARBA" id="ARBA00022670"/>
    </source>
</evidence>
<evidence type="ECO:0000313" key="11">
    <source>
        <dbReference type="Proteomes" id="UP000028582"/>
    </source>
</evidence>
<dbReference type="PROSITE" id="PS00708">
    <property type="entry name" value="PRO_ENDOPEP_SER"/>
    <property type="match status" value="1"/>
</dbReference>
<dbReference type="AlphaFoldDB" id="A0A080ZX27"/>
<dbReference type="OrthoDB" id="248387at2759"/>
<dbReference type="Proteomes" id="UP000028582">
    <property type="component" value="Unassembled WGS sequence"/>
</dbReference>
<name>A0A080ZX27_PHYNI</name>
<dbReference type="GO" id="GO:0070012">
    <property type="term" value="F:oligopeptidase activity"/>
    <property type="evidence" value="ECO:0007669"/>
    <property type="project" value="TreeGrafter"/>
</dbReference>
<dbReference type="InterPro" id="IPR002470">
    <property type="entry name" value="Peptidase_S9A"/>
</dbReference>
<proteinExistence type="inferred from homology"/>
<dbReference type="Pfam" id="PF02897">
    <property type="entry name" value="Peptidase_S9_N"/>
    <property type="match status" value="1"/>
</dbReference>
<dbReference type="InterPro" id="IPR051167">
    <property type="entry name" value="Prolyl_oligopep/macrocyclase"/>
</dbReference>
<dbReference type="PRINTS" id="PR00862">
    <property type="entry name" value="PROLIGOPTASE"/>
</dbReference>
<feature type="compositionally biased region" description="Basic and acidic residues" evidence="7">
    <location>
        <begin position="238"/>
        <end position="256"/>
    </location>
</feature>
<gene>
    <name evidence="10" type="ORF">F444_12430</name>
</gene>
<comment type="caution">
    <text evidence="10">The sequence shown here is derived from an EMBL/GenBank/DDBJ whole genome shotgun (WGS) entry which is preliminary data.</text>
</comment>
<keyword evidence="4 6" id="KW-0378">Hydrolase</keyword>
<dbReference type="SUPFAM" id="SSF53474">
    <property type="entry name" value="alpha/beta-Hydrolases"/>
    <property type="match status" value="1"/>
</dbReference>
<dbReference type="FunFam" id="2.130.10.120:FF:000001">
    <property type="entry name" value="Prolyl endopeptidase"/>
    <property type="match status" value="1"/>
</dbReference>
<dbReference type="InterPro" id="IPR029058">
    <property type="entry name" value="AB_hydrolase_fold"/>
</dbReference>
<keyword evidence="3 6" id="KW-0645">Protease</keyword>
<comment type="catalytic activity">
    <reaction evidence="1">
        <text>Hydrolysis of Pro-|-Xaa &gt;&gt; Ala-|-Xaa in oligopeptides.</text>
        <dbReference type="EC" id="3.4.21.26"/>
    </reaction>
</comment>
<dbReference type="InterPro" id="IPR002471">
    <property type="entry name" value="Pept_S9_AS"/>
</dbReference>
<evidence type="ECO:0000256" key="5">
    <source>
        <dbReference type="ARBA" id="ARBA00022825"/>
    </source>
</evidence>
<dbReference type="FunFam" id="3.40.50.1820:FF:000005">
    <property type="entry name" value="Prolyl endopeptidase"/>
    <property type="match status" value="1"/>
</dbReference>
<evidence type="ECO:0000259" key="8">
    <source>
        <dbReference type="Pfam" id="PF00326"/>
    </source>
</evidence>
<organism evidence="10 11">
    <name type="scientific">Phytophthora nicotianae P1976</name>
    <dbReference type="NCBI Taxonomy" id="1317066"/>
    <lineage>
        <taxon>Eukaryota</taxon>
        <taxon>Sar</taxon>
        <taxon>Stramenopiles</taxon>
        <taxon>Oomycota</taxon>
        <taxon>Peronosporomycetes</taxon>
        <taxon>Peronosporales</taxon>
        <taxon>Peronosporaceae</taxon>
        <taxon>Phytophthora</taxon>
    </lineage>
</organism>
<dbReference type="GO" id="GO:0006508">
    <property type="term" value="P:proteolysis"/>
    <property type="evidence" value="ECO:0007669"/>
    <property type="project" value="UniProtKB-KW"/>
</dbReference>
<accession>A0A080ZX27</accession>
<evidence type="ECO:0000256" key="1">
    <source>
        <dbReference type="ARBA" id="ARBA00001070"/>
    </source>
</evidence>
<evidence type="ECO:0000256" key="7">
    <source>
        <dbReference type="SAM" id="MobiDB-lite"/>
    </source>
</evidence>
<dbReference type="EMBL" id="ANJA01002219">
    <property type="protein sequence ID" value="ETO71188.1"/>
    <property type="molecule type" value="Genomic_DNA"/>
</dbReference>
<keyword evidence="5 6" id="KW-0720">Serine protease</keyword>
<dbReference type="GO" id="GO:0004252">
    <property type="term" value="F:serine-type endopeptidase activity"/>
    <property type="evidence" value="ECO:0007669"/>
    <property type="project" value="UniProtKB-UniRule"/>
</dbReference>
<feature type="domain" description="Peptidase S9 prolyl oligopeptidase catalytic" evidence="8">
    <location>
        <begin position="546"/>
        <end position="775"/>
    </location>
</feature>
<feature type="region of interest" description="Disordered" evidence="7">
    <location>
        <begin position="238"/>
        <end position="259"/>
    </location>
</feature>
<dbReference type="EC" id="3.4.21.-" evidence="6"/>
<dbReference type="InterPro" id="IPR023302">
    <property type="entry name" value="Pept_S9A_N"/>
</dbReference>
<sequence>MTIRPTVTLNRGLIVTYFFNLLPSLQDLMKKATKTAGLLAEKLTYPAVRRGDLVETLHGVQVADPYRWLEDPDSPETREFVTKQNEVTQRVLNQMPFVAETKARMTELFNYEKYSAPRKHGGKYVFSKNDGLQNQSVLYIQDELHSEPRVLLDPNLLAEDGTAALSSRAFSEAKLQDGKLFFAHGISRGGSDWQTIKVMAVHDNNKMLDDTVEWVKFSSISWTHDDKGFFYSRYPPPEKMKDDKHDDAEGPKRGTETDSNMNHQLWYHKLHTPQSEDKLVYAYPTEPTFNVGAEVSDDGKKLLLYVQDGCKNANMIHAADLSDFENFLKGPSDSTISVTKVVDDMDAAYSYILNDGDYYYFKTNADAPRERVVRTKLSATPVWEEVIPEQSDAIVIEGVHPVAPNLLVVQLVKDVHNELHVYNLDGVFQYEIPLPSVGTVGVASKRTESELFYHFISFLYPGSIFRIDLSKAAVTSGTAPEAELFRETKVKDFDPSQFEAEQVFYPSKDGTKIPMFLVKRKNAPKNGELPVYLYGYGGFNISLTPAFSVSRLVFVQHFNGMLALPNLRGGGEYGEQWHQDGMLHKKQNVFDDFHGAAEYLIKEGYTNPEKIAIHGGSNGGLLVAATSNQRPDLYRCVVGAVGVMDMLRFHKFTIGHAWRTDYGDPDVADDFHYIRRYSPVHNVPHADSPIMQKLSERGGFPSVLLTTGDHDDRVVPLHSYKLIAELQHQLGHSETQTNPLLIRIDTKSGHGAGKPTTKIIEETSEVFAFIAWNLGAPFVA</sequence>
<protein>
    <recommendedName>
        <fullName evidence="6">Prolyl endopeptidase</fullName>
        <ecNumber evidence="6">3.4.21.-</ecNumber>
    </recommendedName>
</protein>
<evidence type="ECO:0000256" key="4">
    <source>
        <dbReference type="ARBA" id="ARBA00022801"/>
    </source>
</evidence>
<dbReference type="PANTHER" id="PTHR42881">
    <property type="entry name" value="PROLYL ENDOPEPTIDASE"/>
    <property type="match status" value="1"/>
</dbReference>
<evidence type="ECO:0000256" key="6">
    <source>
        <dbReference type="RuleBase" id="RU368024"/>
    </source>
</evidence>
<dbReference type="PANTHER" id="PTHR42881:SF2">
    <property type="entry name" value="PROLYL ENDOPEPTIDASE"/>
    <property type="match status" value="1"/>
</dbReference>
<comment type="similarity">
    <text evidence="2 6">Belongs to the peptidase S9A family.</text>
</comment>
<evidence type="ECO:0000256" key="2">
    <source>
        <dbReference type="ARBA" id="ARBA00005228"/>
    </source>
</evidence>
<reference evidence="10 11" key="1">
    <citation type="submission" date="2013-11" db="EMBL/GenBank/DDBJ databases">
        <title>The Genome Sequence of Phytophthora parasitica P1976.</title>
        <authorList>
            <consortium name="The Broad Institute Genomics Platform"/>
            <person name="Russ C."/>
            <person name="Tyler B."/>
            <person name="Panabieres F."/>
            <person name="Shan W."/>
            <person name="Tripathy S."/>
            <person name="Grunwald N."/>
            <person name="Machado M."/>
            <person name="Johnson C.S."/>
            <person name="Walker B."/>
            <person name="Young S."/>
            <person name="Zeng Q."/>
            <person name="Gargeya S."/>
            <person name="Fitzgerald M."/>
            <person name="Haas B."/>
            <person name="Abouelleil A."/>
            <person name="Allen A.W."/>
            <person name="Alvarado L."/>
            <person name="Arachchi H.M."/>
            <person name="Berlin A.M."/>
            <person name="Chapman S.B."/>
            <person name="Gainer-Dewar J."/>
            <person name="Goldberg J."/>
            <person name="Griggs A."/>
            <person name="Gujja S."/>
            <person name="Hansen M."/>
            <person name="Howarth C."/>
            <person name="Imamovic A."/>
            <person name="Ireland A."/>
            <person name="Larimer J."/>
            <person name="McCowan C."/>
            <person name="Murphy C."/>
            <person name="Pearson M."/>
            <person name="Poon T.W."/>
            <person name="Priest M."/>
            <person name="Roberts A."/>
            <person name="Saif S."/>
            <person name="Shea T."/>
            <person name="Sisk P."/>
            <person name="Sykes S."/>
            <person name="Wortman J."/>
            <person name="Nusbaum C."/>
            <person name="Birren B."/>
        </authorList>
    </citation>
    <scope>NUCLEOTIDE SEQUENCE [LARGE SCALE GENOMIC DNA]</scope>
    <source>
        <strain evidence="10 11">P1976</strain>
    </source>
</reference>
<dbReference type="SUPFAM" id="SSF50993">
    <property type="entry name" value="Peptidase/esterase 'gauge' domain"/>
    <property type="match status" value="1"/>
</dbReference>
<dbReference type="Pfam" id="PF00326">
    <property type="entry name" value="Peptidase_S9"/>
    <property type="match status" value="1"/>
</dbReference>